<dbReference type="KEGG" id="kst:KSMBR1_3685"/>
<dbReference type="RefSeq" id="WP_099326640.1">
    <property type="nucleotide sequence ID" value="NZ_LT934425.1"/>
</dbReference>
<name>A0A2C9CKN6_KUEST</name>
<gene>
    <name evidence="2" type="ORF">KSMBR1_3685</name>
</gene>
<keyword evidence="1" id="KW-0472">Membrane</keyword>
<dbReference type="Proteomes" id="UP000221734">
    <property type="component" value="Chromosome Kuenenia_stuttgartiensis_MBR1"/>
</dbReference>
<dbReference type="Pfam" id="PF12787">
    <property type="entry name" value="EcsC"/>
    <property type="match status" value="1"/>
</dbReference>
<dbReference type="PANTHER" id="PTHR41260">
    <property type="entry name" value="PROTEIN ECSC"/>
    <property type="match status" value="1"/>
</dbReference>
<reference evidence="3" key="1">
    <citation type="submission" date="2017-10" db="EMBL/GenBank/DDBJ databases">
        <authorList>
            <person name="Frank J."/>
        </authorList>
    </citation>
    <scope>NUCLEOTIDE SEQUENCE [LARGE SCALE GENOMIC DNA]</scope>
</reference>
<keyword evidence="1" id="KW-1133">Transmembrane helix</keyword>
<keyword evidence="3" id="KW-1185">Reference proteome</keyword>
<protein>
    <submittedName>
        <fullName evidence="2">EcsC protein family protein</fullName>
    </submittedName>
</protein>
<sequence length="243" mass="26661">MKVCNKIGKPIELGMSKLPAKAQKVIEKAVKASLERALKAAVFTLNTSENTKPSNWRHRIAVIVTGAVGGAFTWIALPFELPISTVIMLRSIADHARSQGFDITDYKTRMECLSVFALGSDIKPENVNESSYYAVRGALAKLLTEAAEYIAQRAGVEAITEETERLLAPQIVKFIEKIATRYGIVVTEKAASVAIPLIGAAGGAIINTLFINHFQDAAKAHFTIRRLEHKYGGEIVRMVYEKM</sequence>
<evidence type="ECO:0000256" key="1">
    <source>
        <dbReference type="SAM" id="Phobius"/>
    </source>
</evidence>
<keyword evidence="1" id="KW-0812">Transmembrane</keyword>
<evidence type="ECO:0000313" key="3">
    <source>
        <dbReference type="Proteomes" id="UP000221734"/>
    </source>
</evidence>
<feature type="transmembrane region" description="Helical" evidence="1">
    <location>
        <begin position="60"/>
        <end position="79"/>
    </location>
</feature>
<proteinExistence type="predicted"/>
<dbReference type="OrthoDB" id="1238772at2"/>
<evidence type="ECO:0000313" key="2">
    <source>
        <dbReference type="EMBL" id="SOH06158.1"/>
    </source>
</evidence>
<organism evidence="2 3">
    <name type="scientific">Kuenenia stuttgartiensis</name>
    <dbReference type="NCBI Taxonomy" id="174633"/>
    <lineage>
        <taxon>Bacteria</taxon>
        <taxon>Pseudomonadati</taxon>
        <taxon>Planctomycetota</taxon>
        <taxon>Candidatus Brocadiia</taxon>
        <taxon>Candidatus Brocadiales</taxon>
        <taxon>Candidatus Brocadiaceae</taxon>
        <taxon>Candidatus Kuenenia</taxon>
    </lineage>
</organism>
<dbReference type="EMBL" id="LT934425">
    <property type="protein sequence ID" value="SOH06158.1"/>
    <property type="molecule type" value="Genomic_DNA"/>
</dbReference>
<dbReference type="AlphaFoldDB" id="A0A2C9CKN6"/>
<accession>A0A2C9CKN6</accession>
<dbReference type="PANTHER" id="PTHR41260:SF1">
    <property type="entry name" value="PROTEIN ECSC"/>
    <property type="match status" value="1"/>
</dbReference>
<dbReference type="InterPro" id="IPR024787">
    <property type="entry name" value="EcsC"/>
</dbReference>